<dbReference type="AlphaFoldDB" id="A0A2A2GC79"/>
<gene>
    <name evidence="2" type="ORF">CK503_06735</name>
</gene>
<dbReference type="PANTHER" id="PTHR34322">
    <property type="entry name" value="TRANSPOSASE, Y1_TNP DOMAIN-CONTAINING"/>
    <property type="match status" value="1"/>
</dbReference>
<name>A0A2A2GC79_9BACT</name>
<dbReference type="Proteomes" id="UP000218831">
    <property type="component" value="Unassembled WGS sequence"/>
</dbReference>
<evidence type="ECO:0000313" key="2">
    <source>
        <dbReference type="EMBL" id="PAU94487.1"/>
    </source>
</evidence>
<evidence type="ECO:0000259" key="1">
    <source>
        <dbReference type="SMART" id="SM01321"/>
    </source>
</evidence>
<comment type="caution">
    <text evidence="2">The sequence shown here is derived from an EMBL/GenBank/DDBJ whole genome shotgun (WGS) entry which is preliminary data.</text>
</comment>
<organism evidence="2 3">
    <name type="scientific">Fodinibius salipaludis</name>
    <dbReference type="NCBI Taxonomy" id="2032627"/>
    <lineage>
        <taxon>Bacteria</taxon>
        <taxon>Pseudomonadati</taxon>
        <taxon>Balneolota</taxon>
        <taxon>Balneolia</taxon>
        <taxon>Balneolales</taxon>
        <taxon>Balneolaceae</taxon>
        <taxon>Fodinibius</taxon>
    </lineage>
</organism>
<dbReference type="GO" id="GO:0006313">
    <property type="term" value="P:DNA transposition"/>
    <property type="evidence" value="ECO:0007669"/>
    <property type="project" value="InterPro"/>
</dbReference>
<reference evidence="2 3" key="1">
    <citation type="submission" date="2017-08" db="EMBL/GenBank/DDBJ databases">
        <title>Aliifodinibius alkalisoli sp. nov., isolated from saline alkaline soil.</title>
        <authorList>
            <person name="Liu D."/>
            <person name="Zhang G."/>
        </authorList>
    </citation>
    <scope>NUCLEOTIDE SEQUENCE [LARGE SCALE GENOMIC DNA]</scope>
    <source>
        <strain evidence="2 3">WN023</strain>
    </source>
</reference>
<dbReference type="Gene3D" id="3.30.70.1290">
    <property type="entry name" value="Transposase IS200-like"/>
    <property type="match status" value="1"/>
</dbReference>
<dbReference type="InterPro" id="IPR036515">
    <property type="entry name" value="Transposase_17_sf"/>
</dbReference>
<dbReference type="GO" id="GO:0004803">
    <property type="term" value="F:transposase activity"/>
    <property type="evidence" value="ECO:0007669"/>
    <property type="project" value="InterPro"/>
</dbReference>
<dbReference type="PANTHER" id="PTHR34322:SF2">
    <property type="entry name" value="TRANSPOSASE IS200-LIKE DOMAIN-CONTAINING PROTEIN"/>
    <property type="match status" value="1"/>
</dbReference>
<keyword evidence="3" id="KW-1185">Reference proteome</keyword>
<accession>A0A2A2GC79</accession>
<dbReference type="GO" id="GO:0003677">
    <property type="term" value="F:DNA binding"/>
    <property type="evidence" value="ECO:0007669"/>
    <property type="project" value="InterPro"/>
</dbReference>
<dbReference type="SUPFAM" id="SSF143422">
    <property type="entry name" value="Transposase IS200-like"/>
    <property type="match status" value="1"/>
</dbReference>
<sequence>MGNNRESFEPNAIYHVYNHGNAGDLIFREDTNYAFFLKRYQKYIPHIADTFAYCLMPNHFHVMVRVKSREALLRFAKKKYPDRDPQSFENFADLISNQFKNFLISYAKSFNKMYDRKGSLFLDNLNRKSITEDSYYTQLICYIHQNPIKHGFVDNITDWPYSSYHSLLSKQAINLKREEVFKWFGGRENFIQAHKRN</sequence>
<dbReference type="RefSeq" id="WP_095606028.1">
    <property type="nucleotide sequence ID" value="NZ_NSKE01000004.1"/>
</dbReference>
<evidence type="ECO:0000313" key="3">
    <source>
        <dbReference type="Proteomes" id="UP000218831"/>
    </source>
</evidence>
<dbReference type="InterPro" id="IPR002686">
    <property type="entry name" value="Transposase_17"/>
</dbReference>
<protein>
    <recommendedName>
        <fullName evidence="1">Transposase IS200-like domain-containing protein</fullName>
    </recommendedName>
</protein>
<dbReference type="EMBL" id="NSKE01000004">
    <property type="protein sequence ID" value="PAU94487.1"/>
    <property type="molecule type" value="Genomic_DNA"/>
</dbReference>
<dbReference type="SMART" id="SM01321">
    <property type="entry name" value="Y1_Tnp"/>
    <property type="match status" value="1"/>
</dbReference>
<dbReference type="OrthoDB" id="9788881at2"/>
<proteinExistence type="predicted"/>
<feature type="domain" description="Transposase IS200-like" evidence="1">
    <location>
        <begin position="9"/>
        <end position="146"/>
    </location>
</feature>